<protein>
    <submittedName>
        <fullName evidence="2">Uncharacterized protein</fullName>
    </submittedName>
</protein>
<dbReference type="VEuPathDB" id="FungiDB:PHYBLDRAFT_153453"/>
<gene>
    <name evidence="2" type="ORF">PHYBLDRAFT_153453</name>
</gene>
<evidence type="ECO:0000256" key="1">
    <source>
        <dbReference type="SAM" id="MobiDB-lite"/>
    </source>
</evidence>
<feature type="region of interest" description="Disordered" evidence="1">
    <location>
        <begin position="1"/>
        <end position="22"/>
    </location>
</feature>
<accession>A0A162ZB32</accession>
<keyword evidence="3" id="KW-1185">Reference proteome</keyword>
<dbReference type="EMBL" id="KV441010">
    <property type="protein sequence ID" value="OAD65551.1"/>
    <property type="molecule type" value="Genomic_DNA"/>
</dbReference>
<organism evidence="2 3">
    <name type="scientific">Phycomyces blakesleeanus (strain ATCC 8743b / DSM 1359 / FGSC 10004 / NBRC 33097 / NRRL 1555)</name>
    <dbReference type="NCBI Taxonomy" id="763407"/>
    <lineage>
        <taxon>Eukaryota</taxon>
        <taxon>Fungi</taxon>
        <taxon>Fungi incertae sedis</taxon>
        <taxon>Mucoromycota</taxon>
        <taxon>Mucoromycotina</taxon>
        <taxon>Mucoromycetes</taxon>
        <taxon>Mucorales</taxon>
        <taxon>Phycomycetaceae</taxon>
        <taxon>Phycomyces</taxon>
    </lineage>
</organism>
<dbReference type="InParanoid" id="A0A162ZB32"/>
<dbReference type="GeneID" id="28994060"/>
<name>A0A162ZB32_PHYB8</name>
<dbReference type="AlphaFoldDB" id="A0A162ZB32"/>
<dbReference type="RefSeq" id="XP_018283591.1">
    <property type="nucleotide sequence ID" value="XM_018433154.1"/>
</dbReference>
<reference evidence="3" key="1">
    <citation type="submission" date="2015-06" db="EMBL/GenBank/DDBJ databases">
        <title>Expansion of signal transduction pathways in fungi by whole-genome duplication.</title>
        <authorList>
            <consortium name="DOE Joint Genome Institute"/>
            <person name="Corrochano L.M."/>
            <person name="Kuo A."/>
            <person name="Marcet-Houben M."/>
            <person name="Polaino S."/>
            <person name="Salamov A."/>
            <person name="Villalobos J.M."/>
            <person name="Alvarez M.I."/>
            <person name="Avalos J."/>
            <person name="Benito E.P."/>
            <person name="Benoit I."/>
            <person name="Burger G."/>
            <person name="Camino L.P."/>
            <person name="Canovas D."/>
            <person name="Cerda-Olmedo E."/>
            <person name="Cheng J.-F."/>
            <person name="Dominguez A."/>
            <person name="Elias M."/>
            <person name="Eslava A.P."/>
            <person name="Glaser F."/>
            <person name="Grimwood J."/>
            <person name="Gutierrez G."/>
            <person name="Heitman J."/>
            <person name="Henrissat B."/>
            <person name="Iturriaga E.A."/>
            <person name="Lang B.F."/>
            <person name="Lavin J.L."/>
            <person name="Lee S."/>
            <person name="Li W."/>
            <person name="Lindquist E."/>
            <person name="Lopez-Garcia S."/>
            <person name="Luque E.M."/>
            <person name="Marcos A.T."/>
            <person name="Martin J."/>
            <person name="McCluskey K."/>
            <person name="Medina H.R."/>
            <person name="Miralles-Duran A."/>
            <person name="Miyazaki A."/>
            <person name="Munoz-Torres E."/>
            <person name="Oguiza J.A."/>
            <person name="Ohm R."/>
            <person name="Olmedo M."/>
            <person name="Orejas M."/>
            <person name="Ortiz-Castellanos L."/>
            <person name="Pisabarro A.G."/>
            <person name="Rodriguez-Romero J."/>
            <person name="Ruiz-Herrera J."/>
            <person name="Ruiz-Vazquez R."/>
            <person name="Sanz C."/>
            <person name="Schackwitz W."/>
            <person name="Schmutz J."/>
            <person name="Shahriari M."/>
            <person name="Shelest E."/>
            <person name="Silva-Franco F."/>
            <person name="Soanes D."/>
            <person name="Syed K."/>
            <person name="Tagua V.G."/>
            <person name="Talbot N.J."/>
            <person name="Thon M."/>
            <person name="De vries R.P."/>
            <person name="Wiebenga A."/>
            <person name="Yadav J.S."/>
            <person name="Braun E.L."/>
            <person name="Baker S."/>
            <person name="Garre V."/>
            <person name="Horwitz B."/>
            <person name="Torres-Martinez S."/>
            <person name="Idnurm A."/>
            <person name="Herrera-Estrella A."/>
            <person name="Gabaldon T."/>
            <person name="Grigoriev I.V."/>
        </authorList>
    </citation>
    <scope>NUCLEOTIDE SEQUENCE [LARGE SCALE GENOMIC DNA]</scope>
    <source>
        <strain evidence="3">NRRL 1555(-)</strain>
    </source>
</reference>
<dbReference type="Proteomes" id="UP000077315">
    <property type="component" value="Unassembled WGS sequence"/>
</dbReference>
<evidence type="ECO:0000313" key="2">
    <source>
        <dbReference type="EMBL" id="OAD65551.1"/>
    </source>
</evidence>
<sequence length="198" mass="21859">MPSNSSRKTDRKGKGKASASISTSANHVLAGHVAPREIAPSFSSSTIQDQQYVEIVEMFNKVNNSINGVKDDIAAVNSNMTAFKNRMGVVVDTSGKTYTAFADFATVYANDQTHMASLALSPMSSYVPQISLSDAEVSVIILKIFVERLWDWKFESDDPALVAENESKKKWNLNEKINYHNNIAVINYLKSYISARLA</sequence>
<evidence type="ECO:0000313" key="3">
    <source>
        <dbReference type="Proteomes" id="UP000077315"/>
    </source>
</evidence>
<proteinExistence type="predicted"/>